<evidence type="ECO:0000313" key="3">
    <source>
        <dbReference type="EMBL" id="QDS99037.1"/>
    </source>
</evidence>
<dbReference type="RefSeq" id="WP_145060323.1">
    <property type="nucleotide sequence ID" value="NZ_CP036263.1"/>
</dbReference>
<feature type="transmembrane region" description="Helical" evidence="2">
    <location>
        <begin position="84"/>
        <end position="103"/>
    </location>
</feature>
<dbReference type="KEGG" id="amob:HG15A2_23260"/>
<organism evidence="3 4">
    <name type="scientific">Adhaeretor mobilis</name>
    <dbReference type="NCBI Taxonomy" id="1930276"/>
    <lineage>
        <taxon>Bacteria</taxon>
        <taxon>Pseudomonadati</taxon>
        <taxon>Planctomycetota</taxon>
        <taxon>Planctomycetia</taxon>
        <taxon>Pirellulales</taxon>
        <taxon>Lacipirellulaceae</taxon>
        <taxon>Adhaeretor</taxon>
    </lineage>
</organism>
<evidence type="ECO:0000313" key="4">
    <source>
        <dbReference type="Proteomes" id="UP000319852"/>
    </source>
</evidence>
<accession>A0A517MW66</accession>
<keyword evidence="2" id="KW-0812">Transmembrane</keyword>
<dbReference type="EMBL" id="CP036263">
    <property type="protein sequence ID" value="QDS99037.1"/>
    <property type="molecule type" value="Genomic_DNA"/>
</dbReference>
<evidence type="ECO:0000256" key="1">
    <source>
        <dbReference type="SAM" id="MobiDB-lite"/>
    </source>
</evidence>
<feature type="compositionally biased region" description="Polar residues" evidence="1">
    <location>
        <begin position="59"/>
        <end position="78"/>
    </location>
</feature>
<keyword evidence="2" id="KW-0472">Membrane</keyword>
<protein>
    <submittedName>
        <fullName evidence="3">Uncharacterized protein</fullName>
    </submittedName>
</protein>
<sequence>MTNKHSTGTDDLNGFQEMALQRDLQEVHDAPPLREEFVNSLGTRLGRAFEDRTLRESRSLSSVTAAKTPRARTSTGPRTSLRKGLSLVAGLAASILVAAFIFLPKNKEPQQWMAMLEAVEDQQWVEAQSNEKGASRFWISNQQRISAEQSVRGTLYREFSLGRLSNYSPRSKKVTINKLSTVKDWNIQAQLLSAILPAESLSGDVVVISETSRELKDRQGRRRLELNVKIQQLSPPHDTCQIKLLLNPSNHLPLSCEIASDKASRSVKFSYPQTGPQTIYFLGVPEDATVQDEE</sequence>
<dbReference type="AlphaFoldDB" id="A0A517MW66"/>
<evidence type="ECO:0000256" key="2">
    <source>
        <dbReference type="SAM" id="Phobius"/>
    </source>
</evidence>
<keyword evidence="2" id="KW-1133">Transmembrane helix</keyword>
<keyword evidence="4" id="KW-1185">Reference proteome</keyword>
<name>A0A517MW66_9BACT</name>
<feature type="region of interest" description="Disordered" evidence="1">
    <location>
        <begin position="58"/>
        <end position="79"/>
    </location>
</feature>
<dbReference type="Proteomes" id="UP000319852">
    <property type="component" value="Chromosome"/>
</dbReference>
<reference evidence="3 4" key="1">
    <citation type="submission" date="2019-02" db="EMBL/GenBank/DDBJ databases">
        <title>Deep-cultivation of Planctomycetes and their phenomic and genomic characterization uncovers novel biology.</title>
        <authorList>
            <person name="Wiegand S."/>
            <person name="Jogler M."/>
            <person name="Boedeker C."/>
            <person name="Pinto D."/>
            <person name="Vollmers J."/>
            <person name="Rivas-Marin E."/>
            <person name="Kohn T."/>
            <person name="Peeters S.H."/>
            <person name="Heuer A."/>
            <person name="Rast P."/>
            <person name="Oberbeckmann S."/>
            <person name="Bunk B."/>
            <person name="Jeske O."/>
            <person name="Meyerdierks A."/>
            <person name="Storesund J.E."/>
            <person name="Kallscheuer N."/>
            <person name="Luecker S."/>
            <person name="Lage O.M."/>
            <person name="Pohl T."/>
            <person name="Merkel B.J."/>
            <person name="Hornburger P."/>
            <person name="Mueller R.-W."/>
            <person name="Bruemmer F."/>
            <person name="Labrenz M."/>
            <person name="Spormann A.M."/>
            <person name="Op den Camp H."/>
            <person name="Overmann J."/>
            <person name="Amann R."/>
            <person name="Jetten M.S.M."/>
            <person name="Mascher T."/>
            <person name="Medema M.H."/>
            <person name="Devos D.P."/>
            <person name="Kaster A.-K."/>
            <person name="Ovreas L."/>
            <person name="Rohde M."/>
            <person name="Galperin M.Y."/>
            <person name="Jogler C."/>
        </authorList>
    </citation>
    <scope>NUCLEOTIDE SEQUENCE [LARGE SCALE GENOMIC DNA]</scope>
    <source>
        <strain evidence="3 4">HG15A2</strain>
    </source>
</reference>
<dbReference type="OrthoDB" id="227605at2"/>
<proteinExistence type="predicted"/>
<gene>
    <name evidence="3" type="ORF">HG15A2_23260</name>
</gene>